<evidence type="ECO:0000313" key="1">
    <source>
        <dbReference type="EMBL" id="MBB5048553.1"/>
    </source>
</evidence>
<dbReference type="GO" id="GO:0001517">
    <property type="term" value="F:N-acetylglucosamine 6-O-sulfotransferase activity"/>
    <property type="evidence" value="ECO:0007669"/>
    <property type="project" value="TreeGrafter"/>
</dbReference>
<dbReference type="GO" id="GO:0006790">
    <property type="term" value="P:sulfur compound metabolic process"/>
    <property type="evidence" value="ECO:0007669"/>
    <property type="project" value="TreeGrafter"/>
</dbReference>
<dbReference type="GO" id="GO:0006044">
    <property type="term" value="P:N-acetylglucosamine metabolic process"/>
    <property type="evidence" value="ECO:0007669"/>
    <property type="project" value="TreeGrafter"/>
</dbReference>
<accession>A0A7W7Z632</accession>
<dbReference type="PANTHER" id="PTHR10704">
    <property type="entry name" value="CARBOHYDRATE SULFOTRANSFERASE"/>
    <property type="match status" value="1"/>
</dbReference>
<dbReference type="Proteomes" id="UP000542353">
    <property type="component" value="Unassembled WGS sequence"/>
</dbReference>
<protein>
    <recommendedName>
        <fullName evidence="3">Sulfotransferase family protein</fullName>
    </recommendedName>
</protein>
<dbReference type="AlphaFoldDB" id="A0A7W7Z632"/>
<dbReference type="Gene3D" id="3.40.50.300">
    <property type="entry name" value="P-loop containing nucleotide triphosphate hydrolases"/>
    <property type="match status" value="1"/>
</dbReference>
<organism evidence="1 2">
    <name type="scientific">Rhodopseudomonas rhenobacensis</name>
    <dbReference type="NCBI Taxonomy" id="87461"/>
    <lineage>
        <taxon>Bacteria</taxon>
        <taxon>Pseudomonadati</taxon>
        <taxon>Pseudomonadota</taxon>
        <taxon>Alphaproteobacteria</taxon>
        <taxon>Hyphomicrobiales</taxon>
        <taxon>Nitrobacteraceae</taxon>
        <taxon>Rhodopseudomonas</taxon>
    </lineage>
</organism>
<evidence type="ECO:0000313" key="2">
    <source>
        <dbReference type="Proteomes" id="UP000542353"/>
    </source>
</evidence>
<dbReference type="RefSeq" id="WP_184259388.1">
    <property type="nucleotide sequence ID" value="NZ_JACHIH010000022.1"/>
</dbReference>
<dbReference type="EMBL" id="JACHIH010000022">
    <property type="protein sequence ID" value="MBB5048553.1"/>
    <property type="molecule type" value="Genomic_DNA"/>
</dbReference>
<proteinExistence type="predicted"/>
<keyword evidence="2" id="KW-1185">Reference proteome</keyword>
<name>A0A7W7Z632_9BRAD</name>
<dbReference type="SUPFAM" id="SSF52540">
    <property type="entry name" value="P-loop containing nucleoside triphosphate hydrolases"/>
    <property type="match status" value="1"/>
</dbReference>
<dbReference type="InterPro" id="IPR027417">
    <property type="entry name" value="P-loop_NTPase"/>
</dbReference>
<comment type="caution">
    <text evidence="1">The sequence shown here is derived from an EMBL/GenBank/DDBJ whole genome shotgun (WGS) entry which is preliminary data.</text>
</comment>
<dbReference type="InterPro" id="IPR051135">
    <property type="entry name" value="Gal/GlcNAc/GalNAc_ST"/>
</dbReference>
<evidence type="ECO:0008006" key="3">
    <source>
        <dbReference type="Google" id="ProtNLM"/>
    </source>
</evidence>
<reference evidence="1 2" key="1">
    <citation type="submission" date="2020-08" db="EMBL/GenBank/DDBJ databases">
        <title>Genomic Encyclopedia of Type Strains, Phase IV (KMG-IV): sequencing the most valuable type-strain genomes for metagenomic binning, comparative biology and taxonomic classification.</title>
        <authorList>
            <person name="Goeker M."/>
        </authorList>
    </citation>
    <scope>NUCLEOTIDE SEQUENCE [LARGE SCALE GENOMIC DNA]</scope>
    <source>
        <strain evidence="1 2">DSM 12706</strain>
    </source>
</reference>
<dbReference type="PANTHER" id="PTHR10704:SF44">
    <property type="entry name" value="LD35051P-RELATED"/>
    <property type="match status" value="1"/>
</dbReference>
<sequence length="272" mass="30824">MFFIFGSARSGTTLLAQVLSAHSKLIVPAETDFIVPANYIYQRVRDAGVRRALLADLIPNTSLFDDSLGRYMSRAEAKALILNGSDDLGELFAELYGLLAQRAGKTLAGDKSPNDLPLFPLLQANGMFKANPKVIHIVRDVRDSGASVLRLGWVDERVLKEFHARNWQNTNLKLSQAMQGDPNYFFLRYEDFATDPRPWCERLCKFLEFDFEPEMLEETRRDTRYDHVAAHSRITSKISGDAIGSYKNYMSEEEAENWTNHAKAALQLYGYA</sequence>
<gene>
    <name evidence="1" type="ORF">HNR60_003320</name>
</gene>
<dbReference type="Pfam" id="PF13469">
    <property type="entry name" value="Sulfotransfer_3"/>
    <property type="match status" value="1"/>
</dbReference>